<name>A0A2M4C8K2_9DIPT</name>
<organism evidence="2">
    <name type="scientific">Anopheles marajoara</name>
    <dbReference type="NCBI Taxonomy" id="58244"/>
    <lineage>
        <taxon>Eukaryota</taxon>
        <taxon>Metazoa</taxon>
        <taxon>Ecdysozoa</taxon>
        <taxon>Arthropoda</taxon>
        <taxon>Hexapoda</taxon>
        <taxon>Insecta</taxon>
        <taxon>Pterygota</taxon>
        <taxon>Neoptera</taxon>
        <taxon>Endopterygota</taxon>
        <taxon>Diptera</taxon>
        <taxon>Nematocera</taxon>
        <taxon>Culicoidea</taxon>
        <taxon>Culicidae</taxon>
        <taxon>Anophelinae</taxon>
        <taxon>Anopheles</taxon>
    </lineage>
</organism>
<protein>
    <submittedName>
        <fullName evidence="2">Putative secreted protein</fullName>
    </submittedName>
</protein>
<dbReference type="AlphaFoldDB" id="A0A2M4C8K2"/>
<sequence>MCTGGIVLESFDFYMILVLLQLVQIIPPKAQAVLQYQPEPGRQWSTEGTHCCVQLLPTNIPHLAHLRIVRFEIDVFLQEQNVVDLMFTPRAITPIGVVDAGEIMEILGPCLGHGNA</sequence>
<dbReference type="EMBL" id="GGFJ01012157">
    <property type="protein sequence ID" value="MBW61298.1"/>
    <property type="molecule type" value="Transcribed_RNA"/>
</dbReference>
<feature type="chain" id="PRO_5014649758" evidence="1">
    <location>
        <begin position="33"/>
        <end position="116"/>
    </location>
</feature>
<evidence type="ECO:0000313" key="2">
    <source>
        <dbReference type="EMBL" id="MBW61298.1"/>
    </source>
</evidence>
<reference evidence="2" key="1">
    <citation type="submission" date="2018-01" db="EMBL/GenBank/DDBJ databases">
        <title>An insight into the sialome of Amazonian anophelines.</title>
        <authorList>
            <person name="Ribeiro J.M."/>
            <person name="Scarpassa V."/>
            <person name="Calvo E."/>
        </authorList>
    </citation>
    <scope>NUCLEOTIDE SEQUENCE</scope>
    <source>
        <tissue evidence="2">Salivary glands</tissue>
    </source>
</reference>
<proteinExistence type="predicted"/>
<feature type="signal peptide" evidence="1">
    <location>
        <begin position="1"/>
        <end position="32"/>
    </location>
</feature>
<evidence type="ECO:0000256" key="1">
    <source>
        <dbReference type="SAM" id="SignalP"/>
    </source>
</evidence>
<accession>A0A2M4C8K2</accession>
<keyword evidence="1" id="KW-0732">Signal</keyword>